<name>A0AAV5AYJ0_9FLAO</name>
<sequence>MGLLDNNVTTTYIEGKVDLKELYEVLKEKLGDKYQVKYLEKGNVAQQMMGGESFDQIFIAKNAYHRTLISTLVVPTLDLTKEETILTFNRETLKWWLNILHSQTGFIGATIIRTIYGSNIPFDQDILEALKSKFPLKERTQNMGISTLWKKDNSNEIKN</sequence>
<proteinExistence type="predicted"/>
<dbReference type="RefSeq" id="WP_264846370.1">
    <property type="nucleotide sequence ID" value="NZ_BPMA01000021.1"/>
</dbReference>
<evidence type="ECO:0000313" key="1">
    <source>
        <dbReference type="EMBL" id="GJM50515.1"/>
    </source>
</evidence>
<comment type="caution">
    <text evidence="1">The sequence shown here is derived from an EMBL/GenBank/DDBJ whole genome shotgun (WGS) entry which is preliminary data.</text>
</comment>
<evidence type="ECO:0000313" key="3">
    <source>
        <dbReference type="Proteomes" id="UP001207736"/>
    </source>
</evidence>
<gene>
    <name evidence="1" type="ORF">RCZ15_14880</name>
    <name evidence="2" type="ORF">RCZ16_04370</name>
</gene>
<reference evidence="1 4" key="1">
    <citation type="submission" date="2021-11" db="EMBL/GenBank/DDBJ databases">
        <title>Draft genome sequence of Capnocytophaga sp. strain KC07075 isolated from cat oral cavity.</title>
        <authorList>
            <person name="Suzuki M."/>
            <person name="Imaoka K."/>
            <person name="Kimura M."/>
            <person name="Morikawa S."/>
            <person name="Maeda K."/>
        </authorList>
    </citation>
    <scope>NUCLEOTIDE SEQUENCE</scope>
    <source>
        <strain evidence="1">KC07075</strain>
        <strain evidence="2 4">KC07079</strain>
    </source>
</reference>
<evidence type="ECO:0000313" key="2">
    <source>
        <dbReference type="EMBL" id="GJM52119.1"/>
    </source>
</evidence>
<dbReference type="AlphaFoldDB" id="A0AAV5AYJ0"/>
<dbReference type="Proteomes" id="UP001208692">
    <property type="component" value="Unassembled WGS sequence"/>
</dbReference>
<dbReference type="Proteomes" id="UP001207736">
    <property type="component" value="Unassembled WGS sequence"/>
</dbReference>
<protein>
    <submittedName>
        <fullName evidence="1">Uncharacterized protein</fullName>
    </submittedName>
</protein>
<dbReference type="EMBL" id="BQKA01000028">
    <property type="protein sequence ID" value="GJM50515.1"/>
    <property type="molecule type" value="Genomic_DNA"/>
</dbReference>
<evidence type="ECO:0000313" key="4">
    <source>
        <dbReference type="Proteomes" id="UP001208692"/>
    </source>
</evidence>
<organism evidence="1 3">
    <name type="scientific">Capnocytophaga catalasegens</name>
    <dbReference type="NCBI Taxonomy" id="1004260"/>
    <lineage>
        <taxon>Bacteria</taxon>
        <taxon>Pseudomonadati</taxon>
        <taxon>Bacteroidota</taxon>
        <taxon>Flavobacteriia</taxon>
        <taxon>Flavobacteriales</taxon>
        <taxon>Flavobacteriaceae</taxon>
        <taxon>Capnocytophaga</taxon>
    </lineage>
</organism>
<dbReference type="EMBL" id="BQKB01000009">
    <property type="protein sequence ID" value="GJM52119.1"/>
    <property type="molecule type" value="Genomic_DNA"/>
</dbReference>
<keyword evidence="4" id="KW-1185">Reference proteome</keyword>
<accession>A0AAV5AYJ0</accession>